<dbReference type="Proteomes" id="UP001485043">
    <property type="component" value="Unassembled WGS sequence"/>
</dbReference>
<keyword evidence="2" id="KW-1185">Reference proteome</keyword>
<organism evidence="1 2">
    <name type="scientific">Apatococcus fuscideae</name>
    <dbReference type="NCBI Taxonomy" id="2026836"/>
    <lineage>
        <taxon>Eukaryota</taxon>
        <taxon>Viridiplantae</taxon>
        <taxon>Chlorophyta</taxon>
        <taxon>core chlorophytes</taxon>
        <taxon>Trebouxiophyceae</taxon>
        <taxon>Chlorellales</taxon>
        <taxon>Chlorellaceae</taxon>
        <taxon>Apatococcus</taxon>
    </lineage>
</organism>
<evidence type="ECO:0000313" key="1">
    <source>
        <dbReference type="EMBL" id="KAK9843623.1"/>
    </source>
</evidence>
<name>A0AAW1SBM9_9CHLO</name>
<protein>
    <submittedName>
        <fullName evidence="1">Uncharacterized protein</fullName>
    </submittedName>
</protein>
<comment type="caution">
    <text evidence="1">The sequence shown here is derived from an EMBL/GenBank/DDBJ whole genome shotgun (WGS) entry which is preliminary data.</text>
</comment>
<proteinExistence type="predicted"/>
<evidence type="ECO:0000313" key="2">
    <source>
        <dbReference type="Proteomes" id="UP001485043"/>
    </source>
</evidence>
<sequence>MPILHKCLCSTSEPHLKDQITKLSRNDRATCKLEVFLIVDSHRGNCCATIILTTSPIMQSQHHWPQYKICFT</sequence>
<accession>A0AAW1SBM9</accession>
<reference evidence="1 2" key="1">
    <citation type="journal article" date="2024" name="Nat. Commun.">
        <title>Phylogenomics reveals the evolutionary origins of lichenization in chlorophyte algae.</title>
        <authorList>
            <person name="Puginier C."/>
            <person name="Libourel C."/>
            <person name="Otte J."/>
            <person name="Skaloud P."/>
            <person name="Haon M."/>
            <person name="Grisel S."/>
            <person name="Petersen M."/>
            <person name="Berrin J.G."/>
            <person name="Delaux P.M."/>
            <person name="Dal Grande F."/>
            <person name="Keller J."/>
        </authorList>
    </citation>
    <scope>NUCLEOTIDE SEQUENCE [LARGE SCALE GENOMIC DNA]</scope>
    <source>
        <strain evidence="1 2">SAG 2523</strain>
    </source>
</reference>
<dbReference type="EMBL" id="JALJOV010001677">
    <property type="protein sequence ID" value="KAK9843623.1"/>
    <property type="molecule type" value="Genomic_DNA"/>
</dbReference>
<dbReference type="AlphaFoldDB" id="A0AAW1SBM9"/>
<gene>
    <name evidence="1" type="ORF">WJX84_004592</name>
</gene>